<dbReference type="GO" id="GO:0006355">
    <property type="term" value="P:regulation of DNA-templated transcription"/>
    <property type="evidence" value="ECO:0007669"/>
    <property type="project" value="InterPro"/>
</dbReference>
<dbReference type="PANTHER" id="PTHR48111:SF40">
    <property type="entry name" value="PHOSPHATE REGULON TRANSCRIPTIONAL REGULATORY PROTEIN PHOB"/>
    <property type="match status" value="1"/>
</dbReference>
<dbReference type="STRING" id="1421013.GCA_000504425_02972"/>
<dbReference type="GO" id="GO:0005829">
    <property type="term" value="C:cytosol"/>
    <property type="evidence" value="ECO:0007669"/>
    <property type="project" value="TreeGrafter"/>
</dbReference>
<dbReference type="InterPro" id="IPR001789">
    <property type="entry name" value="Sig_transdc_resp-reg_receiver"/>
</dbReference>
<dbReference type="Gene3D" id="1.10.10.10">
    <property type="entry name" value="Winged helix-like DNA-binding domain superfamily/Winged helix DNA-binding domain"/>
    <property type="match status" value="1"/>
</dbReference>
<dbReference type="EMBL" id="JXXE01000415">
    <property type="protein sequence ID" value="KIZ39627.1"/>
    <property type="molecule type" value="Genomic_DNA"/>
</dbReference>
<evidence type="ECO:0000256" key="1">
    <source>
        <dbReference type="ARBA" id="ARBA00022553"/>
    </source>
</evidence>
<evidence type="ECO:0000256" key="5">
    <source>
        <dbReference type="PROSITE-ProRule" id="PRU01091"/>
    </source>
</evidence>
<dbReference type="FunFam" id="1.10.10.10:FF:000374">
    <property type="entry name" value="Two-component transcriptional regulator, winged helix family"/>
    <property type="match status" value="1"/>
</dbReference>
<evidence type="ECO:0000259" key="7">
    <source>
        <dbReference type="PROSITE" id="PS51755"/>
    </source>
</evidence>
<dbReference type="RefSeq" id="WP_044414720.1">
    <property type="nucleotide sequence ID" value="NZ_JXXE01000415.1"/>
</dbReference>
<dbReference type="InterPro" id="IPR011006">
    <property type="entry name" value="CheY-like_superfamily"/>
</dbReference>
<gene>
    <name evidence="8" type="ORF">OO17_19840</name>
</gene>
<dbReference type="InterPro" id="IPR039420">
    <property type="entry name" value="WalR-like"/>
</dbReference>
<dbReference type="GO" id="GO:0000156">
    <property type="term" value="F:phosphorelay response regulator activity"/>
    <property type="evidence" value="ECO:0007669"/>
    <property type="project" value="TreeGrafter"/>
</dbReference>
<dbReference type="PROSITE" id="PS50110">
    <property type="entry name" value="RESPONSE_REGULATORY"/>
    <property type="match status" value="1"/>
</dbReference>
<dbReference type="Gene3D" id="3.40.50.2300">
    <property type="match status" value="1"/>
</dbReference>
<dbReference type="Gene3D" id="6.10.250.690">
    <property type="match status" value="1"/>
</dbReference>
<evidence type="ECO:0000313" key="8">
    <source>
        <dbReference type="EMBL" id="KIZ39627.1"/>
    </source>
</evidence>
<organism evidence="8 9">
    <name type="scientific">Rhodopseudomonas palustris</name>
    <dbReference type="NCBI Taxonomy" id="1076"/>
    <lineage>
        <taxon>Bacteria</taxon>
        <taxon>Pseudomonadati</taxon>
        <taxon>Pseudomonadota</taxon>
        <taxon>Alphaproteobacteria</taxon>
        <taxon>Hyphomicrobiales</taxon>
        <taxon>Nitrobacteraceae</taxon>
        <taxon>Rhodopseudomonas</taxon>
    </lineage>
</organism>
<keyword evidence="3 5" id="KW-0238">DNA-binding</keyword>
<dbReference type="SMART" id="SM00862">
    <property type="entry name" value="Trans_reg_C"/>
    <property type="match status" value="1"/>
</dbReference>
<dbReference type="GO" id="GO:0032993">
    <property type="term" value="C:protein-DNA complex"/>
    <property type="evidence" value="ECO:0007669"/>
    <property type="project" value="TreeGrafter"/>
</dbReference>
<evidence type="ECO:0000313" key="9">
    <source>
        <dbReference type="Proteomes" id="UP000032515"/>
    </source>
</evidence>
<evidence type="ECO:0000259" key="6">
    <source>
        <dbReference type="PROSITE" id="PS50110"/>
    </source>
</evidence>
<feature type="domain" description="Response regulatory" evidence="6">
    <location>
        <begin position="6"/>
        <end position="121"/>
    </location>
</feature>
<evidence type="ECO:0000256" key="2">
    <source>
        <dbReference type="ARBA" id="ARBA00023012"/>
    </source>
</evidence>
<protein>
    <submittedName>
        <fullName evidence="8">Transcriptional regulator</fullName>
    </submittedName>
</protein>
<reference evidence="8 9" key="1">
    <citation type="submission" date="2014-11" db="EMBL/GenBank/DDBJ databases">
        <title>Genomics and ecophysiology of heterotrophic nitrogen fixing bacteria isolated from estuarine surface water.</title>
        <authorList>
            <person name="Bentzon-Tilia M."/>
            <person name="Severin I."/>
            <person name="Hansen L.H."/>
            <person name="Riemann L."/>
        </authorList>
    </citation>
    <scope>NUCLEOTIDE SEQUENCE [LARGE SCALE GENOMIC DNA]</scope>
    <source>
        <strain evidence="8 9">BAL398</strain>
    </source>
</reference>
<dbReference type="Pfam" id="PF00486">
    <property type="entry name" value="Trans_reg_C"/>
    <property type="match status" value="1"/>
</dbReference>
<dbReference type="SMART" id="SM00448">
    <property type="entry name" value="REC"/>
    <property type="match status" value="1"/>
</dbReference>
<proteinExistence type="predicted"/>
<dbReference type="InterPro" id="IPR016032">
    <property type="entry name" value="Sig_transdc_resp-reg_C-effctor"/>
</dbReference>
<keyword evidence="2" id="KW-0902">Two-component regulatory system</keyword>
<dbReference type="SUPFAM" id="SSF46894">
    <property type="entry name" value="C-terminal effector domain of the bipartite response regulators"/>
    <property type="match status" value="1"/>
</dbReference>
<dbReference type="SUPFAM" id="SSF52172">
    <property type="entry name" value="CheY-like"/>
    <property type="match status" value="1"/>
</dbReference>
<feature type="DNA-binding region" description="OmpR/PhoB-type" evidence="5">
    <location>
        <begin position="129"/>
        <end position="228"/>
    </location>
</feature>
<dbReference type="PROSITE" id="PS51755">
    <property type="entry name" value="OMPR_PHOB"/>
    <property type="match status" value="1"/>
</dbReference>
<dbReference type="GO" id="GO:0000976">
    <property type="term" value="F:transcription cis-regulatory region binding"/>
    <property type="evidence" value="ECO:0007669"/>
    <property type="project" value="TreeGrafter"/>
</dbReference>
<name>A0A0D7EJE7_RHOPL</name>
<dbReference type="PANTHER" id="PTHR48111">
    <property type="entry name" value="REGULATOR OF RPOS"/>
    <property type="match status" value="1"/>
</dbReference>
<feature type="modified residue" description="4-aspartylphosphate" evidence="4">
    <location>
        <position position="56"/>
    </location>
</feature>
<evidence type="ECO:0000256" key="3">
    <source>
        <dbReference type="ARBA" id="ARBA00023125"/>
    </source>
</evidence>
<feature type="domain" description="OmpR/PhoB-type" evidence="7">
    <location>
        <begin position="129"/>
        <end position="228"/>
    </location>
</feature>
<comment type="caution">
    <text evidence="8">The sequence shown here is derived from an EMBL/GenBank/DDBJ whole genome shotgun (WGS) entry which is preliminary data.</text>
</comment>
<dbReference type="AlphaFoldDB" id="A0A0D7EJE7"/>
<accession>A0A0D7EJE7</accession>
<evidence type="ECO:0000256" key="4">
    <source>
        <dbReference type="PROSITE-ProRule" id="PRU00169"/>
    </source>
</evidence>
<sequence length="228" mass="25147">MPNARKILIVDDDTDLREALVEQLSLHEEFEASAVDTGAKGVLSAKTISPDLVLMDVGLPDTDGREVVRSLRKGGFKAPIIMLTGHDTDSDTILGLESGANDYIAKPFRFAVLLARIRAQLRQHEASEDAVFTVGPYSFRPGSKMLTGANTKKVRLTEKETAILRFLYRAGLLPVSRETLLQEVWGYNSGVTTHTLETHIYRLRQKIENDAANPEILVTEAGGYKLVP</sequence>
<keyword evidence="1 4" id="KW-0597">Phosphoprotein</keyword>
<dbReference type="InterPro" id="IPR001867">
    <property type="entry name" value="OmpR/PhoB-type_DNA-bd"/>
</dbReference>
<dbReference type="OrthoDB" id="9802426at2"/>
<dbReference type="Proteomes" id="UP000032515">
    <property type="component" value="Unassembled WGS sequence"/>
</dbReference>
<dbReference type="PATRIC" id="fig|1076.23.peg.4597"/>
<dbReference type="InterPro" id="IPR036388">
    <property type="entry name" value="WH-like_DNA-bd_sf"/>
</dbReference>
<dbReference type="Pfam" id="PF00072">
    <property type="entry name" value="Response_reg"/>
    <property type="match status" value="1"/>
</dbReference>
<dbReference type="CDD" id="cd00383">
    <property type="entry name" value="trans_reg_C"/>
    <property type="match status" value="1"/>
</dbReference>